<proteinExistence type="predicted"/>
<sequence>MSASPFTTSVPRPLTCRTAQCEYQGRGQGRRFSGGERRAGTEGFGGAIVSRALMANDPVCGSRRVGKTDRRSGDVIRISMLLSVATGTAAASQLCRAKDMEMPPGNEVRTDYTSRPERNRASFF</sequence>
<comment type="caution">
    <text evidence="2">The sequence shown here is derived from an EMBL/GenBank/DDBJ whole genome shotgun (WGS) entry which is preliminary data.</text>
</comment>
<name>A0ABR3LXI4_9TELE</name>
<dbReference type="Proteomes" id="UP001558613">
    <property type="component" value="Unassembled WGS sequence"/>
</dbReference>
<organism evidence="2 3">
    <name type="scientific">Cirrhinus molitorella</name>
    <name type="common">mud carp</name>
    <dbReference type="NCBI Taxonomy" id="172907"/>
    <lineage>
        <taxon>Eukaryota</taxon>
        <taxon>Metazoa</taxon>
        <taxon>Chordata</taxon>
        <taxon>Craniata</taxon>
        <taxon>Vertebrata</taxon>
        <taxon>Euteleostomi</taxon>
        <taxon>Actinopterygii</taxon>
        <taxon>Neopterygii</taxon>
        <taxon>Teleostei</taxon>
        <taxon>Ostariophysi</taxon>
        <taxon>Cypriniformes</taxon>
        <taxon>Cyprinidae</taxon>
        <taxon>Labeoninae</taxon>
        <taxon>Labeonini</taxon>
        <taxon>Cirrhinus</taxon>
    </lineage>
</organism>
<feature type="compositionally biased region" description="Basic and acidic residues" evidence="1">
    <location>
        <begin position="108"/>
        <end position="124"/>
    </location>
</feature>
<dbReference type="EMBL" id="JAYMGO010000018">
    <property type="protein sequence ID" value="KAL1256771.1"/>
    <property type="molecule type" value="Genomic_DNA"/>
</dbReference>
<feature type="region of interest" description="Disordered" evidence="1">
    <location>
        <begin position="100"/>
        <end position="124"/>
    </location>
</feature>
<evidence type="ECO:0000256" key="1">
    <source>
        <dbReference type="SAM" id="MobiDB-lite"/>
    </source>
</evidence>
<protein>
    <submittedName>
        <fullName evidence="2">Uncharacterized protein</fullName>
    </submittedName>
</protein>
<evidence type="ECO:0000313" key="2">
    <source>
        <dbReference type="EMBL" id="KAL1256771.1"/>
    </source>
</evidence>
<gene>
    <name evidence="2" type="ORF">QQF64_012316</name>
</gene>
<evidence type="ECO:0000313" key="3">
    <source>
        <dbReference type="Proteomes" id="UP001558613"/>
    </source>
</evidence>
<accession>A0ABR3LXI4</accession>
<keyword evidence="3" id="KW-1185">Reference proteome</keyword>
<reference evidence="2 3" key="1">
    <citation type="submission" date="2023-09" db="EMBL/GenBank/DDBJ databases">
        <authorList>
            <person name="Wang M."/>
        </authorList>
    </citation>
    <scope>NUCLEOTIDE SEQUENCE [LARGE SCALE GENOMIC DNA]</scope>
    <source>
        <strain evidence="2">GT-2023</strain>
        <tissue evidence="2">Liver</tissue>
    </source>
</reference>